<dbReference type="SMART" id="SM00729">
    <property type="entry name" value="Elp3"/>
    <property type="match status" value="1"/>
</dbReference>
<dbReference type="InterPro" id="IPR058240">
    <property type="entry name" value="rSAM_sf"/>
</dbReference>
<dbReference type="InterPro" id="IPR006638">
    <property type="entry name" value="Elp3/MiaA/NifB-like_rSAM"/>
</dbReference>
<dbReference type="Pfam" id="PF00919">
    <property type="entry name" value="UPF0004"/>
    <property type="match status" value="1"/>
</dbReference>
<dbReference type="AlphaFoldDB" id="A0A9D1NJG1"/>
<dbReference type="InterPro" id="IPR005839">
    <property type="entry name" value="Methylthiotransferase"/>
</dbReference>
<dbReference type="PROSITE" id="PS51918">
    <property type="entry name" value="RADICAL_SAM"/>
    <property type="match status" value="1"/>
</dbReference>
<evidence type="ECO:0000256" key="11">
    <source>
        <dbReference type="ARBA" id="ARBA00080698"/>
    </source>
</evidence>
<keyword evidence="8 13" id="KW-0411">Iron-sulfur</keyword>
<keyword evidence="2 13" id="KW-0004">4Fe-4S</keyword>
<dbReference type="EMBL" id="DVOG01000096">
    <property type="protein sequence ID" value="HIV04259.1"/>
    <property type="molecule type" value="Genomic_DNA"/>
</dbReference>
<evidence type="ECO:0000256" key="8">
    <source>
        <dbReference type="ARBA" id="ARBA00023014"/>
    </source>
</evidence>
<feature type="binding site" evidence="13">
    <location>
        <position position="176"/>
    </location>
    <ligand>
        <name>[4Fe-4S] cluster</name>
        <dbReference type="ChEBI" id="CHEBI:49883"/>
        <label>2</label>
        <note>4Fe-4S-S-AdoMet</note>
    </ligand>
</feature>
<keyword evidence="7 13" id="KW-0408">Iron</keyword>
<feature type="binding site" evidence="13">
    <location>
        <position position="91"/>
    </location>
    <ligand>
        <name>[4Fe-4S] cluster</name>
        <dbReference type="ChEBI" id="CHEBI:49883"/>
        <label>1</label>
    </ligand>
</feature>
<feature type="binding site" evidence="13">
    <location>
        <position position="172"/>
    </location>
    <ligand>
        <name>[4Fe-4S] cluster</name>
        <dbReference type="ChEBI" id="CHEBI:49883"/>
        <label>2</label>
        <note>4Fe-4S-S-AdoMet</note>
    </ligand>
</feature>
<dbReference type="PROSITE" id="PS50926">
    <property type="entry name" value="TRAM"/>
    <property type="match status" value="1"/>
</dbReference>
<reference evidence="17" key="2">
    <citation type="journal article" date="2021" name="PeerJ">
        <title>Extensive microbial diversity within the chicken gut microbiome revealed by metagenomics and culture.</title>
        <authorList>
            <person name="Gilroy R."/>
            <person name="Ravi A."/>
            <person name="Getino M."/>
            <person name="Pursley I."/>
            <person name="Horton D.L."/>
            <person name="Alikhan N.F."/>
            <person name="Baker D."/>
            <person name="Gharbi K."/>
            <person name="Hall N."/>
            <person name="Watson M."/>
            <person name="Adriaenssens E.M."/>
            <person name="Foster-Nyarko E."/>
            <person name="Jarju S."/>
            <person name="Secka A."/>
            <person name="Antonio M."/>
            <person name="Oren A."/>
            <person name="Chaudhuri R.R."/>
            <person name="La Ragione R."/>
            <person name="Hildebrand F."/>
            <person name="Pallen M.J."/>
        </authorList>
    </citation>
    <scope>NUCLEOTIDE SEQUENCE</scope>
    <source>
        <strain evidence="17">10669</strain>
    </source>
</reference>
<comment type="caution">
    <text evidence="17">The sequence shown here is derived from an EMBL/GenBank/DDBJ whole genome shotgun (WGS) entry which is preliminary data.</text>
</comment>
<accession>A0A9D1NJG1</accession>
<sequence length="462" mass="51657">MNRVFIRTYGCQMNERDSEAVAAMLRSRGYSIVEDESDADVILLNTCSVRDQAEQKAVGKAYRLLPSRKKRAGTAAVSADGRRRIVGIMGCMAQNRGRALLDALPDLDLLVGTQKFHRVPEHLDKLLATMRGLGPRPSTIVDLDEEAGSQNAIRMHEPGRKISAFVSIMQGCDMRCAYCIVPKTRGRERARPPEDIVEEVRELVAAGTREVTLLGQIVNRYGLREFPTRDGKSPFVQLLEKLSEIDGLRRIRFTSPHPSGFREDLVDAYRRLPKLCNYIHLPAQSGSDKILKAMRRPYTRERFLALVAALRAAREDMYFSTDVIVGFPGETREDFELTRSLFEEVKFDMAYVFRYSVRAGTPAEALGDPIPEEEKDARNKELLAVLEKHSLARNASLVGTEQEVLVEARAKRGENMFEGRNGGNRKILFPADESFLGKTVAVKIEAATVTALTGTLVRVVAE</sequence>
<name>A0A9D1NJG1_9BACT</name>
<feature type="domain" description="Radical SAM core" evidence="16">
    <location>
        <begin position="158"/>
        <end position="392"/>
    </location>
</feature>
<dbReference type="GO" id="GO:0005829">
    <property type="term" value="C:cytosol"/>
    <property type="evidence" value="ECO:0007669"/>
    <property type="project" value="TreeGrafter"/>
</dbReference>
<evidence type="ECO:0000256" key="3">
    <source>
        <dbReference type="ARBA" id="ARBA00022490"/>
    </source>
</evidence>
<keyword evidence="3 13" id="KW-0963">Cytoplasm</keyword>
<dbReference type="InterPro" id="IPR002792">
    <property type="entry name" value="TRAM_dom"/>
</dbReference>
<evidence type="ECO:0000256" key="13">
    <source>
        <dbReference type="HAMAP-Rule" id="MF_01864"/>
    </source>
</evidence>
<feature type="binding site" evidence="13">
    <location>
        <position position="11"/>
    </location>
    <ligand>
        <name>[4Fe-4S] cluster</name>
        <dbReference type="ChEBI" id="CHEBI:49883"/>
        <label>1</label>
    </ligand>
</feature>
<dbReference type="Gene3D" id="3.40.50.12160">
    <property type="entry name" value="Methylthiotransferase, N-terminal domain"/>
    <property type="match status" value="1"/>
</dbReference>
<feature type="domain" description="MTTase N-terminal" evidence="15">
    <location>
        <begin position="2"/>
        <end position="128"/>
    </location>
</feature>
<dbReference type="InterPro" id="IPR023404">
    <property type="entry name" value="rSAM_horseshoe"/>
</dbReference>
<dbReference type="EC" id="2.8.4.3" evidence="9 13"/>
<evidence type="ECO:0000259" key="14">
    <source>
        <dbReference type="PROSITE" id="PS50926"/>
    </source>
</evidence>
<reference evidence="17" key="1">
    <citation type="submission" date="2020-10" db="EMBL/GenBank/DDBJ databases">
        <authorList>
            <person name="Gilroy R."/>
        </authorList>
    </citation>
    <scope>NUCLEOTIDE SEQUENCE</scope>
    <source>
        <strain evidence="17">10669</strain>
    </source>
</reference>
<evidence type="ECO:0000259" key="15">
    <source>
        <dbReference type="PROSITE" id="PS51449"/>
    </source>
</evidence>
<dbReference type="SUPFAM" id="SSF102114">
    <property type="entry name" value="Radical SAM enzymes"/>
    <property type="match status" value="1"/>
</dbReference>
<evidence type="ECO:0000256" key="5">
    <source>
        <dbReference type="ARBA" id="ARBA00022691"/>
    </source>
</evidence>
<comment type="similarity">
    <text evidence="13">Belongs to the methylthiotransferase family. MiaB subfamily.</text>
</comment>
<comment type="function">
    <text evidence="1 13">Catalyzes the methylthiolation of N6-(dimethylallyl)adenosine (i(6)A), leading to the formation of 2-methylthio-N6-(dimethylallyl)adenosine (ms(2)i(6)A) at position 37 in tRNAs that read codons beginning with uridine.</text>
</comment>
<dbReference type="NCBIfam" id="TIGR00089">
    <property type="entry name" value="MiaB/RimO family radical SAM methylthiotransferase"/>
    <property type="match status" value="1"/>
</dbReference>
<feature type="domain" description="TRAM" evidence="14">
    <location>
        <begin position="395"/>
        <end position="458"/>
    </location>
</feature>
<dbReference type="Pfam" id="PF04055">
    <property type="entry name" value="Radical_SAM"/>
    <property type="match status" value="1"/>
</dbReference>
<feature type="binding site" evidence="13">
    <location>
        <position position="47"/>
    </location>
    <ligand>
        <name>[4Fe-4S] cluster</name>
        <dbReference type="ChEBI" id="CHEBI:49883"/>
        <label>1</label>
    </ligand>
</feature>
<dbReference type="SFLD" id="SFLDS00029">
    <property type="entry name" value="Radical_SAM"/>
    <property type="match status" value="1"/>
</dbReference>
<comment type="subunit">
    <text evidence="13">Monomer.</text>
</comment>
<dbReference type="PROSITE" id="PS01278">
    <property type="entry name" value="MTTASE_RADICAL"/>
    <property type="match status" value="1"/>
</dbReference>
<gene>
    <name evidence="13 17" type="primary">miaB</name>
    <name evidence="17" type="ORF">IAC75_03805</name>
</gene>
<dbReference type="GO" id="GO:0035597">
    <property type="term" value="F:tRNA-2-methylthio-N(6)-dimethylallyladenosine(37) synthase activity"/>
    <property type="evidence" value="ECO:0007669"/>
    <property type="project" value="UniProtKB-EC"/>
</dbReference>
<dbReference type="PANTHER" id="PTHR43020">
    <property type="entry name" value="CDK5 REGULATORY SUBUNIT-ASSOCIATED PROTEIN 1"/>
    <property type="match status" value="1"/>
</dbReference>
<dbReference type="GO" id="GO:0046872">
    <property type="term" value="F:metal ion binding"/>
    <property type="evidence" value="ECO:0007669"/>
    <property type="project" value="UniProtKB-KW"/>
</dbReference>
<dbReference type="InterPro" id="IPR007197">
    <property type="entry name" value="rSAM"/>
</dbReference>
<evidence type="ECO:0000256" key="6">
    <source>
        <dbReference type="ARBA" id="ARBA00022723"/>
    </source>
</evidence>
<dbReference type="PROSITE" id="PS51449">
    <property type="entry name" value="MTTASE_N"/>
    <property type="match status" value="1"/>
</dbReference>
<dbReference type="NCBIfam" id="TIGR01574">
    <property type="entry name" value="miaB-methiolase"/>
    <property type="match status" value="1"/>
</dbReference>
<evidence type="ECO:0000256" key="1">
    <source>
        <dbReference type="ARBA" id="ARBA00003234"/>
    </source>
</evidence>
<proteinExistence type="inferred from homology"/>
<evidence type="ECO:0000313" key="18">
    <source>
        <dbReference type="Proteomes" id="UP000886812"/>
    </source>
</evidence>
<keyword evidence="4 13" id="KW-0808">Transferase</keyword>
<dbReference type="FunFam" id="3.40.50.12160:FF:000003">
    <property type="entry name" value="CDK5 regulatory subunit-associated protein 1"/>
    <property type="match status" value="1"/>
</dbReference>
<dbReference type="GO" id="GO:0051539">
    <property type="term" value="F:4 iron, 4 sulfur cluster binding"/>
    <property type="evidence" value="ECO:0007669"/>
    <property type="project" value="UniProtKB-UniRule"/>
</dbReference>
<dbReference type="InterPro" id="IPR013848">
    <property type="entry name" value="Methylthiotransferase_N"/>
</dbReference>
<evidence type="ECO:0000313" key="17">
    <source>
        <dbReference type="EMBL" id="HIV04259.1"/>
    </source>
</evidence>
<dbReference type="SFLD" id="SFLDG01061">
    <property type="entry name" value="methylthiotransferase"/>
    <property type="match status" value="1"/>
</dbReference>
<evidence type="ECO:0000256" key="2">
    <source>
        <dbReference type="ARBA" id="ARBA00022485"/>
    </source>
</evidence>
<dbReference type="SFLD" id="SFLDF00273">
    <property type="entry name" value="(dimethylallyl)adenosine_tRNA"/>
    <property type="match status" value="1"/>
</dbReference>
<dbReference type="HAMAP" id="MF_01864">
    <property type="entry name" value="tRNA_metthiotr_MiaB"/>
    <property type="match status" value="1"/>
</dbReference>
<organism evidence="17 18">
    <name type="scientific">Candidatus Spyradosoma merdigallinarum</name>
    <dbReference type="NCBI Taxonomy" id="2840950"/>
    <lineage>
        <taxon>Bacteria</taxon>
        <taxon>Pseudomonadati</taxon>
        <taxon>Verrucomicrobiota</taxon>
        <taxon>Opitutia</taxon>
        <taxon>Opitutia incertae sedis</taxon>
        <taxon>Candidatus Spyradosoma</taxon>
    </lineage>
</organism>
<evidence type="ECO:0000256" key="9">
    <source>
        <dbReference type="ARBA" id="ARBA00033765"/>
    </source>
</evidence>
<dbReference type="FunFam" id="3.80.30.20:FF:000001">
    <property type="entry name" value="tRNA-2-methylthio-N(6)-dimethylallyladenosine synthase 2"/>
    <property type="match status" value="1"/>
</dbReference>
<evidence type="ECO:0000256" key="12">
    <source>
        <dbReference type="ARBA" id="ARBA00081141"/>
    </source>
</evidence>
<comment type="cofactor">
    <cofactor evidence="13">
        <name>[4Fe-4S] cluster</name>
        <dbReference type="ChEBI" id="CHEBI:49883"/>
    </cofactor>
    <text evidence="13">Binds 2 [4Fe-4S] clusters. One cluster is coordinated with 3 cysteines and an exchangeable S-adenosyl-L-methionine.</text>
</comment>
<feature type="binding site" evidence="13">
    <location>
        <position position="179"/>
    </location>
    <ligand>
        <name>[4Fe-4S] cluster</name>
        <dbReference type="ChEBI" id="CHEBI:49883"/>
        <label>2</label>
        <note>4Fe-4S-S-AdoMet</note>
    </ligand>
</feature>
<evidence type="ECO:0000256" key="10">
    <source>
        <dbReference type="ARBA" id="ARBA00068570"/>
    </source>
</evidence>
<comment type="subcellular location">
    <subcellularLocation>
        <location evidence="13">Cytoplasm</location>
    </subcellularLocation>
</comment>
<keyword evidence="13" id="KW-0819">tRNA processing</keyword>
<evidence type="ECO:0000256" key="4">
    <source>
        <dbReference type="ARBA" id="ARBA00022679"/>
    </source>
</evidence>
<dbReference type="InterPro" id="IPR020612">
    <property type="entry name" value="Methylthiotransferase_CS"/>
</dbReference>
<dbReference type="InterPro" id="IPR006463">
    <property type="entry name" value="MiaB_methiolase"/>
</dbReference>
<keyword evidence="6 13" id="KW-0479">Metal-binding</keyword>
<evidence type="ECO:0000259" key="16">
    <source>
        <dbReference type="PROSITE" id="PS51918"/>
    </source>
</evidence>
<dbReference type="PANTHER" id="PTHR43020:SF2">
    <property type="entry name" value="MITOCHONDRIAL TRNA METHYLTHIOTRANSFERASE CDK5RAP1"/>
    <property type="match status" value="1"/>
</dbReference>
<keyword evidence="5 13" id="KW-0949">S-adenosyl-L-methionine</keyword>
<dbReference type="Proteomes" id="UP000886812">
    <property type="component" value="Unassembled WGS sequence"/>
</dbReference>
<dbReference type="SFLD" id="SFLDG01082">
    <property type="entry name" value="B12-binding_domain_containing"/>
    <property type="match status" value="1"/>
</dbReference>
<dbReference type="CDD" id="cd01335">
    <property type="entry name" value="Radical_SAM"/>
    <property type="match status" value="1"/>
</dbReference>
<protein>
    <recommendedName>
        <fullName evidence="10 13">tRNA-2-methylthio-N(6)-dimethylallyladenosine synthase</fullName>
        <ecNumber evidence="9 13">2.8.4.3</ecNumber>
    </recommendedName>
    <alternativeName>
        <fullName evidence="12 13">(Dimethylallyl)adenosine tRNA methylthiotransferase MiaB</fullName>
    </alternativeName>
    <alternativeName>
        <fullName evidence="11 13">tRNA-i(6)A37 methylthiotransferase</fullName>
    </alternativeName>
</protein>
<dbReference type="Pfam" id="PF01938">
    <property type="entry name" value="TRAM"/>
    <property type="match status" value="1"/>
</dbReference>
<evidence type="ECO:0000256" key="7">
    <source>
        <dbReference type="ARBA" id="ARBA00023004"/>
    </source>
</evidence>
<dbReference type="Gene3D" id="3.80.30.20">
    <property type="entry name" value="tm_1862 like domain"/>
    <property type="match status" value="1"/>
</dbReference>
<comment type="catalytic activity">
    <reaction evidence="13">
        <text>N(6)-dimethylallyladenosine(37) in tRNA + (sulfur carrier)-SH + AH2 + 2 S-adenosyl-L-methionine = 2-methylsulfanyl-N(6)-dimethylallyladenosine(37) in tRNA + (sulfur carrier)-H + 5'-deoxyadenosine + L-methionine + A + S-adenosyl-L-homocysteine + 2 H(+)</text>
        <dbReference type="Rhea" id="RHEA:37067"/>
        <dbReference type="Rhea" id="RHEA-COMP:10375"/>
        <dbReference type="Rhea" id="RHEA-COMP:10376"/>
        <dbReference type="Rhea" id="RHEA-COMP:14737"/>
        <dbReference type="Rhea" id="RHEA-COMP:14739"/>
        <dbReference type="ChEBI" id="CHEBI:13193"/>
        <dbReference type="ChEBI" id="CHEBI:15378"/>
        <dbReference type="ChEBI" id="CHEBI:17319"/>
        <dbReference type="ChEBI" id="CHEBI:17499"/>
        <dbReference type="ChEBI" id="CHEBI:29917"/>
        <dbReference type="ChEBI" id="CHEBI:57844"/>
        <dbReference type="ChEBI" id="CHEBI:57856"/>
        <dbReference type="ChEBI" id="CHEBI:59789"/>
        <dbReference type="ChEBI" id="CHEBI:64428"/>
        <dbReference type="ChEBI" id="CHEBI:74415"/>
        <dbReference type="ChEBI" id="CHEBI:74417"/>
        <dbReference type="EC" id="2.8.4.3"/>
    </reaction>
</comment>
<dbReference type="InterPro" id="IPR038135">
    <property type="entry name" value="Methylthiotransferase_N_sf"/>
</dbReference>